<organism evidence="1 2">
    <name type="scientific">Schistosoma mattheei</name>
    <dbReference type="NCBI Taxonomy" id="31246"/>
    <lineage>
        <taxon>Eukaryota</taxon>
        <taxon>Metazoa</taxon>
        <taxon>Spiralia</taxon>
        <taxon>Lophotrochozoa</taxon>
        <taxon>Platyhelminthes</taxon>
        <taxon>Trematoda</taxon>
        <taxon>Digenea</taxon>
        <taxon>Strigeidida</taxon>
        <taxon>Schistosomatoidea</taxon>
        <taxon>Schistosomatidae</taxon>
        <taxon>Schistosoma</taxon>
    </lineage>
</organism>
<evidence type="ECO:0000313" key="1">
    <source>
        <dbReference type="EMBL" id="VDO74160.1"/>
    </source>
</evidence>
<dbReference type="EMBL" id="UZAL01000946">
    <property type="protein sequence ID" value="VDO74160.1"/>
    <property type="molecule type" value="Genomic_DNA"/>
</dbReference>
<keyword evidence="2" id="KW-1185">Reference proteome</keyword>
<protein>
    <submittedName>
        <fullName evidence="1">Uncharacterized protein</fullName>
    </submittedName>
</protein>
<gene>
    <name evidence="1" type="ORF">SMTD_LOCUS932</name>
</gene>
<dbReference type="Proteomes" id="UP000269396">
    <property type="component" value="Unassembled WGS sequence"/>
</dbReference>
<name>A0A183NFP7_9TREM</name>
<reference evidence="1 2" key="1">
    <citation type="submission" date="2018-11" db="EMBL/GenBank/DDBJ databases">
        <authorList>
            <consortium name="Pathogen Informatics"/>
        </authorList>
    </citation>
    <scope>NUCLEOTIDE SEQUENCE [LARGE SCALE GENOMIC DNA]</scope>
    <source>
        <strain>Denwood</strain>
        <strain evidence="2">Zambia</strain>
    </source>
</reference>
<dbReference type="AlphaFoldDB" id="A0A183NFP7"/>
<proteinExistence type="predicted"/>
<sequence>MKTSKSEGMHWIQWTVRMKLDDLDFSDDLALLSHTQQQMQAKTTSVAATSTYTKGKRKILRYNITCNNPITLDREYLEDVKTFAYMGSIIHEHNGSDANVNVRIDKA</sequence>
<accession>A0A183NFP7</accession>
<evidence type="ECO:0000313" key="2">
    <source>
        <dbReference type="Proteomes" id="UP000269396"/>
    </source>
</evidence>